<organism evidence="3 4">
    <name type="scientific">Christiangramia sediminis</name>
    <dbReference type="NCBI Taxonomy" id="2881336"/>
    <lineage>
        <taxon>Bacteria</taxon>
        <taxon>Pseudomonadati</taxon>
        <taxon>Bacteroidota</taxon>
        <taxon>Flavobacteriia</taxon>
        <taxon>Flavobacteriales</taxon>
        <taxon>Flavobacteriaceae</taxon>
        <taxon>Christiangramia</taxon>
    </lineage>
</organism>
<keyword evidence="3" id="KW-0255">Endonuclease</keyword>
<dbReference type="GO" id="GO:0004519">
    <property type="term" value="F:endonuclease activity"/>
    <property type="evidence" value="ECO:0007669"/>
    <property type="project" value="UniProtKB-KW"/>
</dbReference>
<dbReference type="SUPFAM" id="SSF56219">
    <property type="entry name" value="DNase I-like"/>
    <property type="match status" value="1"/>
</dbReference>
<name>A0A9X1LHT0_9FLAO</name>
<evidence type="ECO:0000313" key="3">
    <source>
        <dbReference type="EMBL" id="MCB7480595.1"/>
    </source>
</evidence>
<evidence type="ECO:0000313" key="4">
    <source>
        <dbReference type="Proteomes" id="UP001139414"/>
    </source>
</evidence>
<dbReference type="Gene3D" id="3.60.10.10">
    <property type="entry name" value="Endonuclease/exonuclease/phosphatase"/>
    <property type="match status" value="1"/>
</dbReference>
<proteinExistence type="predicted"/>
<keyword evidence="4" id="KW-1185">Reference proteome</keyword>
<reference evidence="3" key="1">
    <citation type="submission" date="2021-10" db="EMBL/GenBank/DDBJ databases">
        <title>Gramella sp. ASW11-100T, isolated from marine sediment.</title>
        <authorList>
            <person name="Xia C."/>
        </authorList>
    </citation>
    <scope>NUCLEOTIDE SEQUENCE</scope>
    <source>
        <strain evidence="3">ASW11-100</strain>
    </source>
</reference>
<dbReference type="InterPro" id="IPR036691">
    <property type="entry name" value="Endo/exonu/phosph_ase_sf"/>
</dbReference>
<dbReference type="AlphaFoldDB" id="A0A9X1LHT0"/>
<feature type="transmembrane region" description="Helical" evidence="1">
    <location>
        <begin position="61"/>
        <end position="78"/>
    </location>
</feature>
<keyword evidence="3" id="KW-0540">Nuclease</keyword>
<evidence type="ECO:0000256" key="1">
    <source>
        <dbReference type="SAM" id="Phobius"/>
    </source>
</evidence>
<gene>
    <name evidence="3" type="ORF">LGQ90_04890</name>
</gene>
<dbReference type="RefSeq" id="WP_229338754.1">
    <property type="nucleotide sequence ID" value="NZ_JAJBZG010000002.1"/>
</dbReference>
<keyword evidence="1" id="KW-1133">Transmembrane helix</keyword>
<feature type="transmembrane region" description="Helical" evidence="1">
    <location>
        <begin position="36"/>
        <end position="55"/>
    </location>
</feature>
<sequence length="370" mass="43105">MTIGEIILLFFTVLMCIPTLASLTRFDQWWVRGFDFPRIQISFLIICVIIASALTYDFDELWQIIAVSTLFLSLLYQFKKIFPYTYISRKQVLKFKGSDPNAAISILVSNVLTPNKRSDKLISLVNERNPDILLTLETDKRWEDELSELEDDYKYTVKIPKDNLYGMHLYSKLELVDVKVRYLVQEDIPSIHGYVILRNGKKVRLHCLHPMPPSPTESDTSTNRDAELLMVGRDIDAEKDSILVVGDLNDVAWSRTTRLFQKLSGLMDPRIGRGFFNTFHSKYFLLRWPLDHVFHTKDFTLIDIAREKNIGSDHFPMYIKLNYEPSAEVINEDTDHADEEEKEWAEEKIKNADPIRQKLDFNSLQNKLTT</sequence>
<accession>A0A9X1LHT0</accession>
<keyword evidence="1" id="KW-0472">Membrane</keyword>
<dbReference type="Proteomes" id="UP001139414">
    <property type="component" value="Unassembled WGS sequence"/>
</dbReference>
<dbReference type="EMBL" id="JAJBZG010000002">
    <property type="protein sequence ID" value="MCB7480595.1"/>
    <property type="molecule type" value="Genomic_DNA"/>
</dbReference>
<keyword evidence="3" id="KW-0378">Hydrolase</keyword>
<feature type="transmembrane region" description="Helical" evidence="1">
    <location>
        <begin position="6"/>
        <end position="24"/>
    </location>
</feature>
<comment type="caution">
    <text evidence="3">The sequence shown here is derived from an EMBL/GenBank/DDBJ whole genome shotgun (WGS) entry which is preliminary data.</text>
</comment>
<feature type="domain" description="Endonuclease/exonuclease/phosphatase" evidence="2">
    <location>
        <begin position="110"/>
        <end position="314"/>
    </location>
</feature>
<keyword evidence="1" id="KW-0812">Transmembrane</keyword>
<dbReference type="Pfam" id="PF03372">
    <property type="entry name" value="Exo_endo_phos"/>
    <property type="match status" value="1"/>
</dbReference>
<dbReference type="InterPro" id="IPR005135">
    <property type="entry name" value="Endo/exonuclease/phosphatase"/>
</dbReference>
<protein>
    <submittedName>
        <fullName evidence="3">Endonuclease/exonuclease/phosphatase family protein</fullName>
    </submittedName>
</protein>
<evidence type="ECO:0000259" key="2">
    <source>
        <dbReference type="Pfam" id="PF03372"/>
    </source>
</evidence>